<feature type="disulfide bond" evidence="2">
    <location>
        <begin position="25"/>
        <end position="52"/>
    </location>
</feature>
<gene>
    <name evidence="5" type="ORF">FBUS_05952</name>
    <name evidence="6" type="ORF">FBUS_05953</name>
</gene>
<organism evidence="5 7">
    <name type="scientific">Fasciolopsis buskii</name>
    <dbReference type="NCBI Taxonomy" id="27845"/>
    <lineage>
        <taxon>Eukaryota</taxon>
        <taxon>Metazoa</taxon>
        <taxon>Spiralia</taxon>
        <taxon>Lophotrochozoa</taxon>
        <taxon>Platyhelminthes</taxon>
        <taxon>Trematoda</taxon>
        <taxon>Digenea</taxon>
        <taxon>Plagiorchiida</taxon>
        <taxon>Echinostomata</taxon>
        <taxon>Echinostomatoidea</taxon>
        <taxon>Fasciolidae</taxon>
        <taxon>Fasciolopsis</taxon>
    </lineage>
</organism>
<feature type="domain" description="CUB" evidence="4">
    <location>
        <begin position="25"/>
        <end position="137"/>
    </location>
</feature>
<keyword evidence="1 2" id="KW-1015">Disulfide bond</keyword>
<dbReference type="Gene3D" id="2.60.120.290">
    <property type="entry name" value="Spermadhesin, CUB domain"/>
    <property type="match status" value="1"/>
</dbReference>
<feature type="signal peptide" evidence="3">
    <location>
        <begin position="1"/>
        <end position="20"/>
    </location>
</feature>
<evidence type="ECO:0000256" key="3">
    <source>
        <dbReference type="SAM" id="SignalP"/>
    </source>
</evidence>
<comment type="caution">
    <text evidence="2">Lacks conserved residue(s) required for the propagation of feature annotation.</text>
</comment>
<dbReference type="EMBL" id="LUCM01002218">
    <property type="protein sequence ID" value="KAA0197690.1"/>
    <property type="molecule type" value="Genomic_DNA"/>
</dbReference>
<comment type="caution">
    <text evidence="5">The sequence shown here is derived from an EMBL/GenBank/DDBJ whole genome shotgun (WGS) entry which is preliminary data.</text>
</comment>
<proteinExistence type="predicted"/>
<dbReference type="InterPro" id="IPR000859">
    <property type="entry name" value="CUB_dom"/>
</dbReference>
<evidence type="ECO:0000256" key="1">
    <source>
        <dbReference type="ARBA" id="ARBA00023157"/>
    </source>
</evidence>
<sequence>MLRLRLFFVACVTLFSLVRSDTSSCNETEELRDSEVSKTFPTFPNANFSNPCLVKFAAQNDDRVQVTLPELKNLTSTQNDCSEQYVVLANEESELATAEKYCATKSAKPFVTRKNMVFLQYKIKDKATSFQAVLTPIKMATVCGSVPEKYDDRELSFEFPPPNQKVVEDMVCNYKISSGGSPLTAKITSINLGVDGECQDDYVVFGSESPLTVSKDYTKCGTKPPDDNYTTKGDSLYWQIKLKTITNATSLKVKITSGTSHV</sequence>
<evidence type="ECO:0000313" key="5">
    <source>
        <dbReference type="EMBL" id="KAA0197690.1"/>
    </source>
</evidence>
<dbReference type="InterPro" id="IPR035914">
    <property type="entry name" value="Sperma_CUB_dom_sf"/>
</dbReference>
<dbReference type="EMBL" id="LUCM01002218">
    <property type="protein sequence ID" value="KAA0197694.1"/>
    <property type="molecule type" value="Genomic_DNA"/>
</dbReference>
<dbReference type="Pfam" id="PF00431">
    <property type="entry name" value="CUB"/>
    <property type="match status" value="1"/>
</dbReference>
<evidence type="ECO:0000259" key="4">
    <source>
        <dbReference type="PROSITE" id="PS01180"/>
    </source>
</evidence>
<evidence type="ECO:0000313" key="7">
    <source>
        <dbReference type="Proteomes" id="UP000728185"/>
    </source>
</evidence>
<evidence type="ECO:0000313" key="6">
    <source>
        <dbReference type="EMBL" id="KAA0197694.1"/>
    </source>
</evidence>
<keyword evidence="3" id="KW-0732">Signal</keyword>
<evidence type="ECO:0000256" key="2">
    <source>
        <dbReference type="PROSITE-ProRule" id="PRU00059"/>
    </source>
</evidence>
<dbReference type="Proteomes" id="UP000728185">
    <property type="component" value="Unassembled WGS sequence"/>
</dbReference>
<reference evidence="5" key="1">
    <citation type="submission" date="2019-05" db="EMBL/GenBank/DDBJ databases">
        <title>Annotation for the trematode Fasciolopsis buski.</title>
        <authorList>
            <person name="Choi Y.-J."/>
        </authorList>
    </citation>
    <scope>NUCLEOTIDE SEQUENCE</scope>
    <source>
        <strain evidence="5">HT</strain>
        <tissue evidence="5">Whole worm</tissue>
    </source>
</reference>
<dbReference type="AlphaFoldDB" id="A0A8E0VML1"/>
<accession>A0A8E0VML1</accession>
<feature type="chain" id="PRO_5035390724" description="CUB domain-containing protein" evidence="3">
    <location>
        <begin position="21"/>
        <end position="262"/>
    </location>
</feature>
<protein>
    <recommendedName>
        <fullName evidence="4">CUB domain-containing protein</fullName>
    </recommendedName>
</protein>
<name>A0A8E0VML1_9TREM</name>
<dbReference type="PROSITE" id="PS01180">
    <property type="entry name" value="CUB"/>
    <property type="match status" value="1"/>
</dbReference>
<keyword evidence="7" id="KW-1185">Reference proteome</keyword>